<evidence type="ECO:0000256" key="1">
    <source>
        <dbReference type="SAM" id="MobiDB-lite"/>
    </source>
</evidence>
<feature type="region of interest" description="Disordered" evidence="1">
    <location>
        <begin position="63"/>
        <end position="83"/>
    </location>
</feature>
<reference evidence="3" key="1">
    <citation type="journal article" date="2020" name="mSystems">
        <title>Genome- and Community-Level Interaction Insights into Carbon Utilization and Element Cycling Functions of Hydrothermarchaeota in Hydrothermal Sediment.</title>
        <authorList>
            <person name="Zhou Z."/>
            <person name="Liu Y."/>
            <person name="Xu W."/>
            <person name="Pan J."/>
            <person name="Luo Z.H."/>
            <person name="Li M."/>
        </authorList>
    </citation>
    <scope>NUCLEOTIDE SEQUENCE [LARGE SCALE GENOMIC DNA]</scope>
    <source>
        <strain evidence="3">HyVt-483</strain>
    </source>
</reference>
<proteinExistence type="predicted"/>
<keyword evidence="2" id="KW-0732">Signal</keyword>
<dbReference type="AlphaFoldDB" id="A0A7C3H513"/>
<sequence length="83" mass="9279">MEKRKIFALSLAGLILGASVPAGAAGIDWGAILRAAEKRAQEQEAAKRKLDCEMRRRMYREDPNFFVPPDCPPPPQLGQRESR</sequence>
<evidence type="ECO:0000256" key="2">
    <source>
        <dbReference type="SAM" id="SignalP"/>
    </source>
</evidence>
<feature type="chain" id="PRO_5027743556" evidence="2">
    <location>
        <begin position="25"/>
        <end position="83"/>
    </location>
</feature>
<organism evidence="3">
    <name type="scientific">Thermosulfurimonas dismutans</name>
    <dbReference type="NCBI Taxonomy" id="999894"/>
    <lineage>
        <taxon>Bacteria</taxon>
        <taxon>Pseudomonadati</taxon>
        <taxon>Thermodesulfobacteriota</taxon>
        <taxon>Thermodesulfobacteria</taxon>
        <taxon>Thermodesulfobacteriales</taxon>
        <taxon>Thermodesulfobacteriaceae</taxon>
        <taxon>Thermosulfurimonas</taxon>
    </lineage>
</organism>
<feature type="signal peptide" evidence="2">
    <location>
        <begin position="1"/>
        <end position="24"/>
    </location>
</feature>
<protein>
    <submittedName>
        <fullName evidence="3">Uncharacterized protein</fullName>
    </submittedName>
</protein>
<dbReference type="Proteomes" id="UP000886043">
    <property type="component" value="Unassembled WGS sequence"/>
</dbReference>
<evidence type="ECO:0000313" key="3">
    <source>
        <dbReference type="EMBL" id="HFC98105.1"/>
    </source>
</evidence>
<name>A0A7C3H513_9BACT</name>
<comment type="caution">
    <text evidence="3">The sequence shown here is derived from an EMBL/GenBank/DDBJ whole genome shotgun (WGS) entry which is preliminary data.</text>
</comment>
<gene>
    <name evidence="3" type="ORF">ENJ40_06585</name>
</gene>
<dbReference type="EMBL" id="DRMH01000082">
    <property type="protein sequence ID" value="HFC98105.1"/>
    <property type="molecule type" value="Genomic_DNA"/>
</dbReference>
<accession>A0A7C3H513</accession>